<accession>A0A6M5YTL3</accession>
<evidence type="ECO:0000256" key="5">
    <source>
        <dbReference type="ARBA" id="ARBA00022989"/>
    </source>
</evidence>
<keyword evidence="3" id="KW-1003">Cell membrane</keyword>
<dbReference type="AlphaFoldDB" id="A0A6M5YTL3"/>
<feature type="transmembrane region" description="Helical" evidence="7">
    <location>
        <begin position="225"/>
        <end position="246"/>
    </location>
</feature>
<comment type="similarity">
    <text evidence="2">Belongs to the resistance-nodulation-cell division (RND) (TC 2.A.6) family. MmpL subfamily.</text>
</comment>
<evidence type="ECO:0000259" key="8">
    <source>
        <dbReference type="Pfam" id="PF03176"/>
    </source>
</evidence>
<feature type="transmembrane region" description="Helical" evidence="7">
    <location>
        <begin position="331"/>
        <end position="354"/>
    </location>
</feature>
<protein>
    <recommendedName>
        <fullName evidence="8">Membrane transport protein MMPL domain-containing protein</fullName>
    </recommendedName>
</protein>
<dbReference type="PANTHER" id="PTHR33406:SF6">
    <property type="entry name" value="MEMBRANE PROTEIN YDGH-RELATED"/>
    <property type="match status" value="1"/>
</dbReference>
<evidence type="ECO:0000256" key="2">
    <source>
        <dbReference type="ARBA" id="ARBA00010157"/>
    </source>
</evidence>
<feature type="transmembrane region" description="Helical" evidence="7">
    <location>
        <begin position="12"/>
        <end position="31"/>
    </location>
</feature>
<feature type="transmembrane region" description="Helical" evidence="7">
    <location>
        <begin position="258"/>
        <end position="278"/>
    </location>
</feature>
<evidence type="ECO:0000256" key="3">
    <source>
        <dbReference type="ARBA" id="ARBA00022475"/>
    </source>
</evidence>
<comment type="subcellular location">
    <subcellularLocation>
        <location evidence="1">Cell membrane</location>
        <topology evidence="1">Multi-pass membrane protein</topology>
    </subcellularLocation>
</comment>
<gene>
    <name evidence="9" type="ORF">FTUN_5011</name>
</gene>
<dbReference type="InterPro" id="IPR050545">
    <property type="entry name" value="Mycobact_MmpL"/>
</dbReference>
<evidence type="ECO:0000256" key="6">
    <source>
        <dbReference type="ARBA" id="ARBA00023136"/>
    </source>
</evidence>
<evidence type="ECO:0000256" key="7">
    <source>
        <dbReference type="SAM" id="Phobius"/>
    </source>
</evidence>
<dbReference type="GO" id="GO:0005886">
    <property type="term" value="C:plasma membrane"/>
    <property type="evidence" value="ECO:0007669"/>
    <property type="project" value="UniProtKB-SubCell"/>
</dbReference>
<dbReference type="InterPro" id="IPR004869">
    <property type="entry name" value="MMPL_dom"/>
</dbReference>
<dbReference type="Pfam" id="PF03176">
    <property type="entry name" value="MMPL"/>
    <property type="match status" value="2"/>
</dbReference>
<feature type="transmembrane region" description="Helical" evidence="7">
    <location>
        <begin position="595"/>
        <end position="612"/>
    </location>
</feature>
<keyword evidence="5 7" id="KW-1133">Transmembrane helix</keyword>
<dbReference type="Gene3D" id="1.20.1640.10">
    <property type="entry name" value="Multidrug efflux transporter AcrB transmembrane domain"/>
    <property type="match status" value="2"/>
</dbReference>
<dbReference type="SUPFAM" id="SSF82866">
    <property type="entry name" value="Multidrug efflux transporter AcrB transmembrane domain"/>
    <property type="match status" value="2"/>
</dbReference>
<dbReference type="RefSeq" id="WP_171472804.1">
    <property type="nucleotide sequence ID" value="NZ_CP053452.2"/>
</dbReference>
<feature type="transmembrane region" description="Helical" evidence="7">
    <location>
        <begin position="298"/>
        <end position="319"/>
    </location>
</feature>
<evidence type="ECO:0000313" key="10">
    <source>
        <dbReference type="Proteomes" id="UP000503447"/>
    </source>
</evidence>
<dbReference type="KEGG" id="ftj:FTUN_5011"/>
<keyword evidence="10" id="KW-1185">Reference proteome</keyword>
<proteinExistence type="inferred from homology"/>
<evidence type="ECO:0000313" key="9">
    <source>
        <dbReference type="EMBL" id="QJW97437.1"/>
    </source>
</evidence>
<feature type="transmembrane region" description="Helical" evidence="7">
    <location>
        <begin position="618"/>
        <end position="642"/>
    </location>
</feature>
<dbReference type="Proteomes" id="UP000503447">
    <property type="component" value="Chromosome"/>
</dbReference>
<feature type="transmembrane region" description="Helical" evidence="7">
    <location>
        <begin position="203"/>
        <end position="219"/>
    </location>
</feature>
<feature type="transmembrane region" description="Helical" evidence="7">
    <location>
        <begin position="654"/>
        <end position="672"/>
    </location>
</feature>
<sequence length="771" mass="80674">MFRLLGRLVEQAWPAFLLLWAVLFVALWFGAPAWEQVGKTGQFIYLPADAPSNRATATFDEAFPGQRAGSGIVLVVTRADGQELRPEDRAFVSGTLAPELRHALVPGGTSGPNPPVVRVRAPDDGPTGALLKSPDQRAELVAVELKADFLDARNWPTVAAVEQLLNDLRVRGAVPTGLDVALTGSAVLGRDTGRAEAQSAGTVLRWTVAVVVGLLLIVYRAPLLAVIPLLSVSVAIEVALRLLGLASERADLGLNQGTRLYVTVVGYGAGVDYCLFLIARSKEQWGSGAGPAGGVRDAVAKVGPAIAASAATVAIGVAMMGTAEFGKIRQAGLGIAFSLAVVLSAALTLAPALLCLTGRFALWPRHVRAPQCASPGERFWGHVGRVLARRPGTIGGAAVALMLPFALLGAARADAVSYDLTRNVPIGAPSAEGIRVLREHFPAGTTAPVTAVLRNDGIDFRTPAGTAAVGALIDGLRARAGELGLADVRGVTEPLGTGPEGRAALARIGSVGAGVVHDQAVQYYVGSGGHVTRVDLVPTADPFSGPGVLALDKLESALQAELPATLRTGTEVRMAGPAAGLRDLQAVTDRDRRRIDALVVAAVFVVLLVLLRRPGLSAYLILTVVFSYFTTLGLTHLVFEAIGPRPFPGPDWKVPLFLFTILVAVGEDYNIFLLTRVREEEERHGAAGAATVALEKTGGVITTCGLVMAGTFTTLLTGSLSELWQMGFALSCGVLLDTLIVRPVLVPAFLLLGARWRPRGVVRSEPHVTVG</sequence>
<feature type="domain" description="Membrane transport protein MMPL" evidence="8">
    <location>
        <begin position="46"/>
        <end position="393"/>
    </location>
</feature>
<evidence type="ECO:0000256" key="1">
    <source>
        <dbReference type="ARBA" id="ARBA00004651"/>
    </source>
</evidence>
<keyword evidence="6 7" id="KW-0472">Membrane</keyword>
<dbReference type="PANTHER" id="PTHR33406">
    <property type="entry name" value="MEMBRANE PROTEIN MJ1562-RELATED"/>
    <property type="match status" value="1"/>
</dbReference>
<keyword evidence="4 7" id="KW-0812">Transmembrane</keyword>
<feature type="domain" description="Membrane transport protein MMPL" evidence="8">
    <location>
        <begin position="425"/>
        <end position="759"/>
    </location>
</feature>
<dbReference type="EMBL" id="CP053452">
    <property type="protein sequence ID" value="QJW97437.1"/>
    <property type="molecule type" value="Genomic_DNA"/>
</dbReference>
<feature type="transmembrane region" description="Helical" evidence="7">
    <location>
        <begin position="728"/>
        <end position="754"/>
    </location>
</feature>
<organism evidence="9 10">
    <name type="scientific">Frigoriglobus tundricola</name>
    <dbReference type="NCBI Taxonomy" id="2774151"/>
    <lineage>
        <taxon>Bacteria</taxon>
        <taxon>Pseudomonadati</taxon>
        <taxon>Planctomycetota</taxon>
        <taxon>Planctomycetia</taxon>
        <taxon>Gemmatales</taxon>
        <taxon>Gemmataceae</taxon>
        <taxon>Frigoriglobus</taxon>
    </lineage>
</organism>
<evidence type="ECO:0000256" key="4">
    <source>
        <dbReference type="ARBA" id="ARBA00022692"/>
    </source>
</evidence>
<reference evidence="10" key="1">
    <citation type="submission" date="2020-05" db="EMBL/GenBank/DDBJ databases">
        <title>Frigoriglobus tundricola gen. nov., sp. nov., a psychrotolerant cellulolytic planctomycete of the family Gemmataceae with two divergent copies of 16S rRNA gene.</title>
        <authorList>
            <person name="Kulichevskaya I.S."/>
            <person name="Ivanova A.A."/>
            <person name="Naumoff D.G."/>
            <person name="Beletsky A.V."/>
            <person name="Rijpstra W.I.C."/>
            <person name="Sinninghe Damste J.S."/>
            <person name="Mardanov A.V."/>
            <person name="Ravin N.V."/>
            <person name="Dedysh S.N."/>
        </authorList>
    </citation>
    <scope>NUCLEOTIDE SEQUENCE [LARGE SCALE GENOMIC DNA]</scope>
    <source>
        <strain evidence="10">PL17</strain>
    </source>
</reference>
<name>A0A6M5YTL3_9BACT</name>